<name>A0A098QT20_9SPIO</name>
<sequence length="159" mass="17984">MDTTIQLIEIGQVKTGVDKTEIVLRPEYREGLIGLEGFSHVQVLWWANTLADESSRQTLEVSGLLKHRREPLGVFATRAPTRPNPVMSSTVGIVEIDQKAGRLVIGYIDAYHASPVLDIKPYYPMERVRRVSTPGWCSSWPEWQEDAPSFDWASVFNID</sequence>
<evidence type="ECO:0000259" key="3">
    <source>
        <dbReference type="PROSITE" id="PS51668"/>
    </source>
</evidence>
<dbReference type="Proteomes" id="UP000029692">
    <property type="component" value="Unassembled WGS sequence"/>
</dbReference>
<evidence type="ECO:0000313" key="4">
    <source>
        <dbReference type="EMBL" id="KGE70819.1"/>
    </source>
</evidence>
<dbReference type="EMBL" id="JNUP01000072">
    <property type="protein sequence ID" value="KGE70819.1"/>
    <property type="molecule type" value="Genomic_DNA"/>
</dbReference>
<dbReference type="InterPro" id="IPR036414">
    <property type="entry name" value="YaeB_N_sf"/>
</dbReference>
<dbReference type="PANTHER" id="PTHR12818:SF0">
    <property type="entry name" value="TRNA (ADENINE(37)-N6)-METHYLTRANSFERASE"/>
    <property type="match status" value="1"/>
</dbReference>
<reference evidence="4 5" key="1">
    <citation type="submission" date="2014-05" db="EMBL/GenBank/DDBJ databases">
        <title>De novo Genome Sequence of Spirocheata sp.</title>
        <authorList>
            <person name="Shivani Y."/>
            <person name="Subhash Y."/>
            <person name="Tushar L."/>
            <person name="Sasikala C."/>
            <person name="Ramana C.V."/>
        </authorList>
    </citation>
    <scope>NUCLEOTIDE SEQUENCE [LARGE SCALE GENOMIC DNA]</scope>
    <source>
        <strain evidence="4 5">JC230</strain>
    </source>
</reference>
<organism evidence="4 5">
    <name type="scientific">Spirochaeta lutea</name>
    <dbReference type="NCBI Taxonomy" id="1480694"/>
    <lineage>
        <taxon>Bacteria</taxon>
        <taxon>Pseudomonadati</taxon>
        <taxon>Spirochaetota</taxon>
        <taxon>Spirochaetia</taxon>
        <taxon>Spirochaetales</taxon>
        <taxon>Spirochaetaceae</taxon>
        <taxon>Spirochaeta</taxon>
    </lineage>
</organism>
<keyword evidence="1" id="KW-0949">S-adenosyl-L-methionine</keyword>
<dbReference type="InterPro" id="IPR040372">
    <property type="entry name" value="YaeB-like"/>
</dbReference>
<evidence type="ECO:0000256" key="2">
    <source>
        <dbReference type="ARBA" id="ARBA00033753"/>
    </source>
</evidence>
<dbReference type="PROSITE" id="PS01318">
    <property type="entry name" value="TSAA_1"/>
    <property type="match status" value="1"/>
</dbReference>
<gene>
    <name evidence="4" type="ORF">DC28_15155</name>
</gene>
<evidence type="ECO:0000256" key="1">
    <source>
        <dbReference type="ARBA" id="ARBA00022691"/>
    </source>
</evidence>
<dbReference type="AlphaFoldDB" id="A0A098QT20"/>
<keyword evidence="5" id="KW-1185">Reference proteome</keyword>
<proteinExistence type="inferred from homology"/>
<dbReference type="PANTHER" id="PTHR12818">
    <property type="entry name" value="TRNA (ADENINE(37)-N6)-METHYLTRANSFERASE"/>
    <property type="match status" value="1"/>
</dbReference>
<dbReference type="eggNOG" id="COG1720">
    <property type="taxonomic scope" value="Bacteria"/>
</dbReference>
<dbReference type="InterPro" id="IPR023370">
    <property type="entry name" value="TrmO-like_N"/>
</dbReference>
<feature type="domain" description="TsaA-like" evidence="3">
    <location>
        <begin position="7"/>
        <end position="131"/>
    </location>
</feature>
<dbReference type="SUPFAM" id="SSF118196">
    <property type="entry name" value="YaeB-like"/>
    <property type="match status" value="1"/>
</dbReference>
<dbReference type="Pfam" id="PF01980">
    <property type="entry name" value="TrmO_N"/>
    <property type="match status" value="1"/>
</dbReference>
<dbReference type="InterPro" id="IPR036413">
    <property type="entry name" value="YaeB-like_sf"/>
</dbReference>
<dbReference type="RefSeq" id="WP_037550354.1">
    <property type="nucleotide sequence ID" value="NZ_JNUP01000072.1"/>
</dbReference>
<dbReference type="InterPro" id="IPR023368">
    <property type="entry name" value="UPF0066_cons_site"/>
</dbReference>
<comment type="caution">
    <text evidence="4">The sequence shown here is derived from an EMBL/GenBank/DDBJ whole genome shotgun (WGS) entry which is preliminary data.</text>
</comment>
<evidence type="ECO:0000313" key="5">
    <source>
        <dbReference type="Proteomes" id="UP000029692"/>
    </source>
</evidence>
<dbReference type="Gene3D" id="2.40.30.70">
    <property type="entry name" value="YaeB-like"/>
    <property type="match status" value="1"/>
</dbReference>
<comment type="similarity">
    <text evidence="2">Belongs to the tRNA methyltransferase O family.</text>
</comment>
<accession>A0A098QT20</accession>
<dbReference type="PROSITE" id="PS51668">
    <property type="entry name" value="TSAA_2"/>
    <property type="match status" value="1"/>
</dbReference>
<protein>
    <recommendedName>
        <fullName evidence="3">TsaA-like domain-containing protein</fullName>
    </recommendedName>
</protein>
<dbReference type="STRING" id="1480694.DC28_15155"/>